<reference evidence="7" key="1">
    <citation type="submission" date="2019-03" db="EMBL/GenBank/DDBJ databases">
        <title>Snf2 controls pulcherriminic acid biosynthesis and connects pigmentation and antifungal activity of the yeast Metschnikowia pulcherrima.</title>
        <authorList>
            <person name="Gore-Lloyd D."/>
            <person name="Sumann I."/>
            <person name="Brachmann A.O."/>
            <person name="Schneeberger K."/>
            <person name="Ortiz-Merino R.A."/>
            <person name="Moreno-Beltran M."/>
            <person name="Schlaefli M."/>
            <person name="Kirner P."/>
            <person name="Santos Kron A."/>
            <person name="Wolfe K.H."/>
            <person name="Piel J."/>
            <person name="Ahrens C.H."/>
            <person name="Henk D."/>
            <person name="Freimoser F.M."/>
        </authorList>
    </citation>
    <scope>NUCLEOTIDE SEQUENCE [LARGE SCALE GENOMIC DNA]</scope>
    <source>
        <strain evidence="7">APC 1.2</strain>
    </source>
</reference>
<protein>
    <submittedName>
        <fullName evidence="6">Integral membrane protein DUF1751</fullName>
    </submittedName>
</protein>
<sequence length="329" mass="36942">MALAISWRLTPKLTRVVAAALLWTSLAILLAKINILRDPAEERALHDIVVPYIQLVPRYAVFYPWVFITAIFAEISVISFLLAFGILYVSTGYVEKFWGYREVLKFILIVGAVTNLLTVIVTIVSNIFRGDVLGMDKPLGGGVSYYFGFLVVFKQLIPEHNVVLFQGLVNFRVKHLPFALLLCVCAWSAFMQTLYPVLPSVMSFFVAYLYLRFHQLFFADPLLPITTASGENSSTYVVSGDASDAFQLVEFFPAISKPYLGPVINSVYEMSVFLGIVTPFNDDAIEQSNMRVQKFSEQVKQANTLIANSVAERRRQVALQVIEERANQA</sequence>
<dbReference type="Pfam" id="PF08551">
    <property type="entry name" value="DUF1751"/>
    <property type="match status" value="1"/>
</dbReference>
<evidence type="ECO:0000256" key="3">
    <source>
        <dbReference type="ARBA" id="ARBA00022989"/>
    </source>
</evidence>
<dbReference type="SUPFAM" id="SSF144091">
    <property type="entry name" value="Rhomboid-like"/>
    <property type="match status" value="1"/>
</dbReference>
<feature type="transmembrane region" description="Helical" evidence="5">
    <location>
        <begin position="62"/>
        <end position="91"/>
    </location>
</feature>
<dbReference type="AlphaFoldDB" id="A0A4P6XNV0"/>
<dbReference type="GO" id="GO:0016020">
    <property type="term" value="C:membrane"/>
    <property type="evidence" value="ECO:0007669"/>
    <property type="project" value="UniProtKB-SubCell"/>
</dbReference>
<dbReference type="InterPro" id="IPR013861">
    <property type="entry name" value="TMEM115/Pdh1/Rbl19"/>
</dbReference>
<comment type="subcellular location">
    <subcellularLocation>
        <location evidence="1">Membrane</location>
        <topology evidence="1">Multi-pass membrane protein</topology>
    </subcellularLocation>
</comment>
<organism evidence="6 7">
    <name type="scientific">Metschnikowia aff. pulcherrima</name>
    <dbReference type="NCBI Taxonomy" id="2163413"/>
    <lineage>
        <taxon>Eukaryota</taxon>
        <taxon>Fungi</taxon>
        <taxon>Dikarya</taxon>
        <taxon>Ascomycota</taxon>
        <taxon>Saccharomycotina</taxon>
        <taxon>Pichiomycetes</taxon>
        <taxon>Metschnikowiaceae</taxon>
        <taxon>Metschnikowia</taxon>
    </lineage>
</organism>
<evidence type="ECO:0000256" key="5">
    <source>
        <dbReference type="SAM" id="Phobius"/>
    </source>
</evidence>
<feature type="transmembrane region" description="Helical" evidence="5">
    <location>
        <begin position="139"/>
        <end position="157"/>
    </location>
</feature>
<feature type="transmembrane region" description="Helical" evidence="5">
    <location>
        <begin position="103"/>
        <end position="127"/>
    </location>
</feature>
<keyword evidence="2 5" id="KW-0812">Transmembrane</keyword>
<evidence type="ECO:0000256" key="2">
    <source>
        <dbReference type="ARBA" id="ARBA00022692"/>
    </source>
</evidence>
<dbReference type="Proteomes" id="UP000292447">
    <property type="component" value="Chromosome II"/>
</dbReference>
<evidence type="ECO:0000256" key="4">
    <source>
        <dbReference type="ARBA" id="ARBA00023136"/>
    </source>
</evidence>
<keyword evidence="3 5" id="KW-1133">Transmembrane helix</keyword>
<feature type="transmembrane region" description="Helical" evidence="5">
    <location>
        <begin position="178"/>
        <end position="211"/>
    </location>
</feature>
<proteinExistence type="predicted"/>
<dbReference type="STRING" id="2163413.A0A4P6XNV0"/>
<evidence type="ECO:0000313" key="6">
    <source>
        <dbReference type="EMBL" id="QBM87451.1"/>
    </source>
</evidence>
<gene>
    <name evidence="6" type="primary">MPUL0B06530</name>
    <name evidence="6" type="ORF">METSCH_B06530</name>
</gene>
<name>A0A4P6XNV0_9ASCO</name>
<keyword evidence="4 5" id="KW-0472">Membrane</keyword>
<dbReference type="GO" id="GO:0005794">
    <property type="term" value="C:Golgi apparatus"/>
    <property type="evidence" value="ECO:0007669"/>
    <property type="project" value="TreeGrafter"/>
</dbReference>
<evidence type="ECO:0000313" key="7">
    <source>
        <dbReference type="Proteomes" id="UP000292447"/>
    </source>
</evidence>
<dbReference type="PANTHER" id="PTHR13377">
    <property type="entry name" value="PLACENTAL PROTEIN 6"/>
    <property type="match status" value="1"/>
</dbReference>
<dbReference type="EMBL" id="CP034457">
    <property type="protein sequence ID" value="QBM87451.1"/>
    <property type="molecule type" value="Genomic_DNA"/>
</dbReference>
<keyword evidence="7" id="KW-1185">Reference proteome</keyword>
<dbReference type="SMART" id="SM01160">
    <property type="entry name" value="DUF1751"/>
    <property type="match status" value="1"/>
</dbReference>
<dbReference type="GO" id="GO:0006890">
    <property type="term" value="P:retrograde vesicle-mediated transport, Golgi to endoplasmic reticulum"/>
    <property type="evidence" value="ECO:0007669"/>
    <property type="project" value="InterPro"/>
</dbReference>
<accession>A0A4P6XNV0</accession>
<evidence type="ECO:0000256" key="1">
    <source>
        <dbReference type="ARBA" id="ARBA00004141"/>
    </source>
</evidence>
<dbReference type="PANTHER" id="PTHR13377:SF3">
    <property type="entry name" value="TRANSMEMBRANE PROTEIN 115"/>
    <property type="match status" value="1"/>
</dbReference>
<dbReference type="InterPro" id="IPR035952">
    <property type="entry name" value="Rhomboid-like_sf"/>
</dbReference>